<dbReference type="EMBL" id="QFLI01000013">
    <property type="protein sequence ID" value="PXX96091.1"/>
    <property type="molecule type" value="Genomic_DNA"/>
</dbReference>
<keyword evidence="4" id="KW-0472">Membrane</keyword>
<keyword evidence="3 6" id="KW-0732">Signal</keyword>
<evidence type="ECO:0000256" key="1">
    <source>
        <dbReference type="ARBA" id="ARBA00004442"/>
    </source>
</evidence>
<dbReference type="InterPro" id="IPR033985">
    <property type="entry name" value="SusD-like_N"/>
</dbReference>
<dbReference type="Gene3D" id="1.25.40.390">
    <property type="match status" value="1"/>
</dbReference>
<evidence type="ECO:0000259" key="7">
    <source>
        <dbReference type="Pfam" id="PF07980"/>
    </source>
</evidence>
<gene>
    <name evidence="9" type="ORF">DF185_21305</name>
</gene>
<comment type="subcellular location">
    <subcellularLocation>
        <location evidence="1">Cell outer membrane</location>
    </subcellularLocation>
</comment>
<dbReference type="Pfam" id="PF14322">
    <property type="entry name" value="SusD-like_3"/>
    <property type="match status" value="1"/>
</dbReference>
<keyword evidence="5" id="KW-0998">Cell outer membrane</keyword>
<evidence type="ECO:0000256" key="6">
    <source>
        <dbReference type="SAM" id="SignalP"/>
    </source>
</evidence>
<organism evidence="9 10">
    <name type="scientific">Marinifilum breve</name>
    <dbReference type="NCBI Taxonomy" id="2184082"/>
    <lineage>
        <taxon>Bacteria</taxon>
        <taxon>Pseudomonadati</taxon>
        <taxon>Bacteroidota</taxon>
        <taxon>Bacteroidia</taxon>
        <taxon>Marinilabiliales</taxon>
        <taxon>Marinifilaceae</taxon>
    </lineage>
</organism>
<comment type="similarity">
    <text evidence="2">Belongs to the SusD family.</text>
</comment>
<evidence type="ECO:0000256" key="3">
    <source>
        <dbReference type="ARBA" id="ARBA00022729"/>
    </source>
</evidence>
<dbReference type="SUPFAM" id="SSF48452">
    <property type="entry name" value="TPR-like"/>
    <property type="match status" value="1"/>
</dbReference>
<evidence type="ECO:0000256" key="2">
    <source>
        <dbReference type="ARBA" id="ARBA00006275"/>
    </source>
</evidence>
<dbReference type="OrthoDB" id="618454at2"/>
<dbReference type="AlphaFoldDB" id="A0A2V3ZUG5"/>
<name>A0A2V3ZUG5_9BACT</name>
<evidence type="ECO:0000313" key="9">
    <source>
        <dbReference type="EMBL" id="PXX96091.1"/>
    </source>
</evidence>
<protein>
    <submittedName>
        <fullName evidence="9">RagB/SusD family nutrient uptake outer membrane protein</fullName>
    </submittedName>
</protein>
<dbReference type="Pfam" id="PF07980">
    <property type="entry name" value="SusD_RagB"/>
    <property type="match status" value="1"/>
</dbReference>
<evidence type="ECO:0000256" key="4">
    <source>
        <dbReference type="ARBA" id="ARBA00023136"/>
    </source>
</evidence>
<dbReference type="GO" id="GO:0009279">
    <property type="term" value="C:cell outer membrane"/>
    <property type="evidence" value="ECO:0007669"/>
    <property type="project" value="UniProtKB-SubCell"/>
</dbReference>
<evidence type="ECO:0000313" key="10">
    <source>
        <dbReference type="Proteomes" id="UP000248079"/>
    </source>
</evidence>
<reference evidence="9 10" key="1">
    <citation type="submission" date="2018-05" db="EMBL/GenBank/DDBJ databases">
        <title>Marinifilum breve JC075T sp. nov., a marine bacterium isolated from Yongle Blue Hole in the South China Sea.</title>
        <authorList>
            <person name="Fu T."/>
        </authorList>
    </citation>
    <scope>NUCLEOTIDE SEQUENCE [LARGE SCALE GENOMIC DNA]</scope>
    <source>
        <strain evidence="9 10">JC075</strain>
    </source>
</reference>
<dbReference type="Proteomes" id="UP000248079">
    <property type="component" value="Unassembled WGS sequence"/>
</dbReference>
<feature type="domain" description="RagB/SusD" evidence="7">
    <location>
        <begin position="271"/>
        <end position="476"/>
    </location>
</feature>
<feature type="signal peptide" evidence="6">
    <location>
        <begin position="1"/>
        <end position="22"/>
    </location>
</feature>
<sequence>MKIKIKSISRLLLVVSAGLVLTNCSDDFLDQDKLGEETSDVYFNSQEKAIASLTAAYSDLKDYRFGWFFWAFGETLSDNAVYSGSDGDNAGFEPLKTFNGTADAFQVRYKWQLCYRGINKSSQTIEGTEQMDDELFDTGMKARIIAEARVLRAFYHFELVRAFGRIPVLDHVIRTADEKISQSEIDEVYAFIIKELEAAEPNLPVKSAYSTSDLGRITKGFAQGFLAKANLYAENFEEAKSWAKKVMDSNEYELDPDYAHVFSFDGENGIESVFEIDFINSDTETSAFRNNGNFQTLFQLPRNITYGYGINQPTQDLADAFDAAGDVVRKAATLLTTDEVYEKEIPQGVWDWYNDQTDMNVANDSLDQWKAKLTFNRTGYYQEKIYVAPENRSAAIRNNANNTRIMRYAEVLLMYAEACAKTSDEGSARTALNEVRNRAGLGDITASGSALVDAIYSERRLELAGENDRYHDLVRTNRANILPYWTEAKKYWPVPQAEIDKTTGEIDQNPGY</sequence>
<comment type="caution">
    <text evidence="9">The sequence shown here is derived from an EMBL/GenBank/DDBJ whole genome shotgun (WGS) entry which is preliminary data.</text>
</comment>
<dbReference type="InterPro" id="IPR012944">
    <property type="entry name" value="SusD_RagB_dom"/>
</dbReference>
<feature type="chain" id="PRO_5015843598" evidence="6">
    <location>
        <begin position="23"/>
        <end position="512"/>
    </location>
</feature>
<accession>A0A2V3ZUG5</accession>
<keyword evidence="10" id="KW-1185">Reference proteome</keyword>
<dbReference type="RefSeq" id="WP_110363482.1">
    <property type="nucleotide sequence ID" value="NZ_QFLI01000013.1"/>
</dbReference>
<feature type="domain" description="SusD-like N-terminal" evidence="8">
    <location>
        <begin position="27"/>
        <end position="229"/>
    </location>
</feature>
<dbReference type="InterPro" id="IPR011990">
    <property type="entry name" value="TPR-like_helical_dom_sf"/>
</dbReference>
<evidence type="ECO:0000256" key="5">
    <source>
        <dbReference type="ARBA" id="ARBA00023237"/>
    </source>
</evidence>
<proteinExistence type="inferred from homology"/>
<dbReference type="CDD" id="cd08977">
    <property type="entry name" value="SusD"/>
    <property type="match status" value="1"/>
</dbReference>
<evidence type="ECO:0000259" key="8">
    <source>
        <dbReference type="Pfam" id="PF14322"/>
    </source>
</evidence>